<dbReference type="Pfam" id="PF11373">
    <property type="entry name" value="DUF3175"/>
    <property type="match status" value="1"/>
</dbReference>
<reference evidence="1 2" key="1">
    <citation type="submission" date="2017-12" db="EMBL/GenBank/DDBJ databases">
        <title>Legionella sainthelensi LA01-117, whole genome sequence of a clinical isolate from New Zealand.</title>
        <authorList>
            <person name="Cree S.L."/>
            <person name="Slow S."/>
            <person name="Kennedy M.A."/>
            <person name="Murdoch D.R."/>
            <person name="Biggs P.J."/>
            <person name="Anderson T."/>
        </authorList>
    </citation>
    <scope>NUCLEOTIDE SEQUENCE [LARGE SCALE GENOMIC DNA]</scope>
    <source>
        <strain evidence="1 2">LA01-117</strain>
    </source>
</reference>
<proteinExistence type="predicted"/>
<dbReference type="KEGG" id="lsh:CAB17_00180"/>
<dbReference type="RefSeq" id="WP_101898453.1">
    <property type="nucleotide sequence ID" value="NZ_CP025491.2"/>
</dbReference>
<protein>
    <recommendedName>
        <fullName evidence="3">DUF3175 domain-containing protein</fullName>
    </recommendedName>
</protein>
<evidence type="ECO:0008006" key="3">
    <source>
        <dbReference type="Google" id="ProtNLM"/>
    </source>
</evidence>
<sequence length="94" mass="10848">MTKQDKWSQNVTQKSHALDLEKGVFAWKDPKNIAESLIHAAEKSTRRKGSIYQSAMSMLNFYINRAGKKLAQEQKAILIQAKDELRKLKEMKNL</sequence>
<keyword evidence="2" id="KW-1185">Reference proteome</keyword>
<accession>A0A2H5FGG0</accession>
<gene>
    <name evidence="1" type="ORF">CAB17_00180</name>
</gene>
<dbReference type="AlphaFoldDB" id="A0A2H5FGG0"/>
<evidence type="ECO:0000313" key="2">
    <source>
        <dbReference type="Proteomes" id="UP000234343"/>
    </source>
</evidence>
<organism evidence="1 2">
    <name type="scientific">Legionella sainthelensi</name>
    <dbReference type="NCBI Taxonomy" id="28087"/>
    <lineage>
        <taxon>Bacteria</taxon>
        <taxon>Pseudomonadati</taxon>
        <taxon>Pseudomonadota</taxon>
        <taxon>Gammaproteobacteria</taxon>
        <taxon>Legionellales</taxon>
        <taxon>Legionellaceae</taxon>
        <taxon>Legionella</taxon>
    </lineage>
</organism>
<dbReference type="InterPro" id="IPR021513">
    <property type="entry name" value="Phage_RSL1_Orf186"/>
</dbReference>
<evidence type="ECO:0000313" key="1">
    <source>
        <dbReference type="EMBL" id="AUH70641.1"/>
    </source>
</evidence>
<name>A0A2H5FGG0_9GAMM</name>
<dbReference type="Proteomes" id="UP000234343">
    <property type="component" value="Chromosome"/>
</dbReference>
<dbReference type="EMBL" id="CP025491">
    <property type="protein sequence ID" value="AUH70641.1"/>
    <property type="molecule type" value="Genomic_DNA"/>
</dbReference>